<evidence type="ECO:0000256" key="3">
    <source>
        <dbReference type="ARBA" id="ARBA00022896"/>
    </source>
</evidence>
<dbReference type="PROSITE" id="PS51471">
    <property type="entry name" value="FE2OG_OXY"/>
    <property type="match status" value="1"/>
</dbReference>
<feature type="domain" description="Fe2OG dioxygenase" evidence="7">
    <location>
        <begin position="206"/>
        <end position="306"/>
    </location>
</feature>
<dbReference type="InterPro" id="IPR005123">
    <property type="entry name" value="Oxoglu/Fe-dep_dioxygenase_dom"/>
</dbReference>
<dbReference type="InterPro" id="IPR027443">
    <property type="entry name" value="IPNS-like_sf"/>
</dbReference>
<dbReference type="InterPro" id="IPR026992">
    <property type="entry name" value="DIOX_N"/>
</dbReference>
<evidence type="ECO:0000313" key="9">
    <source>
        <dbReference type="Proteomes" id="UP001141552"/>
    </source>
</evidence>
<dbReference type="OrthoDB" id="288590at2759"/>
<proteinExistence type="inferred from homology"/>
<dbReference type="GO" id="GO:0016491">
    <property type="term" value="F:oxidoreductase activity"/>
    <property type="evidence" value="ECO:0007669"/>
    <property type="project" value="UniProtKB-KW"/>
</dbReference>
<gene>
    <name evidence="8" type="ORF">Tsubulata_004855</name>
</gene>
<evidence type="ECO:0000256" key="6">
    <source>
        <dbReference type="RuleBase" id="RU003682"/>
    </source>
</evidence>
<comment type="similarity">
    <text evidence="1 6">Belongs to the iron/ascorbate-dependent oxidoreductase family.</text>
</comment>
<dbReference type="GO" id="GO:0046872">
    <property type="term" value="F:metal ion binding"/>
    <property type="evidence" value="ECO:0007669"/>
    <property type="project" value="UniProtKB-KW"/>
</dbReference>
<evidence type="ECO:0000259" key="7">
    <source>
        <dbReference type="PROSITE" id="PS51471"/>
    </source>
</evidence>
<reference evidence="8" key="2">
    <citation type="journal article" date="2023" name="Plants (Basel)">
        <title>Annotation of the Turnera subulata (Passifloraceae) Draft Genome Reveals the S-Locus Evolved after the Divergence of Turneroideae from Passifloroideae in a Stepwise Manner.</title>
        <authorList>
            <person name="Henning P.M."/>
            <person name="Roalson E.H."/>
            <person name="Mir W."/>
            <person name="McCubbin A.G."/>
            <person name="Shore J.S."/>
        </authorList>
    </citation>
    <scope>NUCLEOTIDE SEQUENCE</scope>
    <source>
        <strain evidence="8">F60SS</strain>
    </source>
</reference>
<reference evidence="8" key="1">
    <citation type="submission" date="2022-02" db="EMBL/GenBank/DDBJ databases">
        <authorList>
            <person name="Henning P.M."/>
            <person name="McCubbin A.G."/>
            <person name="Shore J.S."/>
        </authorList>
    </citation>
    <scope>NUCLEOTIDE SEQUENCE</scope>
    <source>
        <strain evidence="8">F60SS</strain>
        <tissue evidence="8">Leaves</tissue>
    </source>
</reference>
<keyword evidence="2 6" id="KW-0479">Metal-binding</keyword>
<accession>A0A9Q0JR13</accession>
<organism evidence="8 9">
    <name type="scientific">Turnera subulata</name>
    <dbReference type="NCBI Taxonomy" id="218843"/>
    <lineage>
        <taxon>Eukaryota</taxon>
        <taxon>Viridiplantae</taxon>
        <taxon>Streptophyta</taxon>
        <taxon>Embryophyta</taxon>
        <taxon>Tracheophyta</taxon>
        <taxon>Spermatophyta</taxon>
        <taxon>Magnoliopsida</taxon>
        <taxon>eudicotyledons</taxon>
        <taxon>Gunneridae</taxon>
        <taxon>Pentapetalae</taxon>
        <taxon>rosids</taxon>
        <taxon>fabids</taxon>
        <taxon>Malpighiales</taxon>
        <taxon>Passifloraceae</taxon>
        <taxon>Turnera</taxon>
    </lineage>
</organism>
<sequence length="366" mass="41261">MATSQIPTTSFDNFSSVPFSVQELIKQPLLSIPDQYILPNQEFPSTVDCASLPSIPTIDLKRLVSPETADLELQKLNSTCKDWGFFQLLNHGVNSVLLNKLKYEVEEFYRLPLEQKMKYKTRPGEAEGYGPIARPGTKLDWGDRLYMISNPTHRRNPRLIPELPSSLRTCLESYLLEMQQLAMKLLGFMASALKMDMKEMEMFDDGLQSVRFTYYPPCPQPEKVVGLTPHSDPTGITILNQINGVDGLQIKRKGSWFPVSLRPDAFVVNVGDILEILSNGVYKSIEHRATVNSGKERISVAFFVNPKFEAEVGPAASLINSQNPPMFKRKGVETYVKDFFSRPLNGKSFLENMKLEDDQEAALDGN</sequence>
<dbReference type="Proteomes" id="UP001141552">
    <property type="component" value="Unassembled WGS sequence"/>
</dbReference>
<dbReference type="FunFam" id="2.60.120.330:FF:000001">
    <property type="entry name" value="Protein SRG1"/>
    <property type="match status" value="1"/>
</dbReference>
<evidence type="ECO:0000256" key="2">
    <source>
        <dbReference type="ARBA" id="ARBA00022723"/>
    </source>
</evidence>
<protein>
    <recommendedName>
        <fullName evidence="7">Fe2OG dioxygenase domain-containing protein</fullName>
    </recommendedName>
</protein>
<dbReference type="Pfam" id="PF03171">
    <property type="entry name" value="2OG-FeII_Oxy"/>
    <property type="match status" value="1"/>
</dbReference>
<keyword evidence="5 6" id="KW-0408">Iron</keyword>
<evidence type="ECO:0000256" key="4">
    <source>
        <dbReference type="ARBA" id="ARBA00023002"/>
    </source>
</evidence>
<dbReference type="GO" id="GO:0031418">
    <property type="term" value="F:L-ascorbic acid binding"/>
    <property type="evidence" value="ECO:0007669"/>
    <property type="project" value="UniProtKB-KW"/>
</dbReference>
<keyword evidence="9" id="KW-1185">Reference proteome</keyword>
<dbReference type="SUPFAM" id="SSF51197">
    <property type="entry name" value="Clavaminate synthase-like"/>
    <property type="match status" value="1"/>
</dbReference>
<keyword evidence="4 6" id="KW-0560">Oxidoreductase</keyword>
<dbReference type="PANTHER" id="PTHR47991">
    <property type="entry name" value="OXOGLUTARATE/IRON-DEPENDENT DIOXYGENASE"/>
    <property type="match status" value="1"/>
</dbReference>
<evidence type="ECO:0000313" key="8">
    <source>
        <dbReference type="EMBL" id="KAJ4849962.1"/>
    </source>
</evidence>
<dbReference type="EMBL" id="JAKUCV010000443">
    <property type="protein sequence ID" value="KAJ4849962.1"/>
    <property type="molecule type" value="Genomic_DNA"/>
</dbReference>
<evidence type="ECO:0000256" key="1">
    <source>
        <dbReference type="ARBA" id="ARBA00008056"/>
    </source>
</evidence>
<dbReference type="Pfam" id="PF14226">
    <property type="entry name" value="DIOX_N"/>
    <property type="match status" value="1"/>
</dbReference>
<dbReference type="AlphaFoldDB" id="A0A9Q0JR13"/>
<name>A0A9Q0JR13_9ROSI</name>
<dbReference type="Gene3D" id="2.60.120.330">
    <property type="entry name" value="B-lactam Antibiotic, Isopenicillin N Synthase, Chain"/>
    <property type="match status" value="1"/>
</dbReference>
<dbReference type="InterPro" id="IPR050295">
    <property type="entry name" value="Plant_2OG-oxidoreductases"/>
</dbReference>
<dbReference type="InterPro" id="IPR044861">
    <property type="entry name" value="IPNS-like_FE2OG_OXY"/>
</dbReference>
<evidence type="ECO:0000256" key="5">
    <source>
        <dbReference type="ARBA" id="ARBA00023004"/>
    </source>
</evidence>
<keyword evidence="3" id="KW-0847">Vitamin C</keyword>
<comment type="caution">
    <text evidence="8">The sequence shown here is derived from an EMBL/GenBank/DDBJ whole genome shotgun (WGS) entry which is preliminary data.</text>
</comment>